<name>A0ABT8YE45_9SPHN</name>
<comment type="subcellular location">
    <subcellularLocation>
        <location evidence="1">Cell membrane</location>
        <topology evidence="1">Multi-pass membrane protein</topology>
    </subcellularLocation>
</comment>
<feature type="transmembrane region" description="Helical" evidence="7">
    <location>
        <begin position="157"/>
        <end position="183"/>
    </location>
</feature>
<protein>
    <submittedName>
        <fullName evidence="8">YihY/virulence factor BrkB family protein</fullName>
    </submittedName>
</protein>
<evidence type="ECO:0000256" key="7">
    <source>
        <dbReference type="SAM" id="Phobius"/>
    </source>
</evidence>
<sequence>MATMEEARTEHVDRHGRNARAPIGLPAHAWREVLGRVWTKTGTDNIGLLSAGVAFYAFLSIVPLLGALVMTYGLIADPGTIADHMRAIISVVPKDAAKLILDQLVSLVTTASTKKGIGLLVALLIAIYGATRASGAIMTALNVVYEQPEQRGIIKTTIISFVMIIGAVLVGIVGLLAASALALVGRFVEGLGPTVALGINLTTWAIAAVLASVGIGAAYRYGPSRHDARWQWLTVGSGLATFLWLIATVGFGAYAATLGNYNATYGSLGAVVVLLMWLWVSAYAILLGAVINAEAERQTAQDTTTGPDKPLGQRGASVADQVAPPS</sequence>
<keyword evidence="5 7" id="KW-0472">Membrane</keyword>
<feature type="transmembrane region" description="Helical" evidence="7">
    <location>
        <begin position="231"/>
        <end position="256"/>
    </location>
</feature>
<evidence type="ECO:0000256" key="6">
    <source>
        <dbReference type="SAM" id="MobiDB-lite"/>
    </source>
</evidence>
<feature type="transmembrane region" description="Helical" evidence="7">
    <location>
        <begin position="117"/>
        <end position="145"/>
    </location>
</feature>
<evidence type="ECO:0000256" key="1">
    <source>
        <dbReference type="ARBA" id="ARBA00004651"/>
    </source>
</evidence>
<evidence type="ECO:0000313" key="8">
    <source>
        <dbReference type="EMBL" id="MDO6416619.1"/>
    </source>
</evidence>
<comment type="caution">
    <text evidence="8">The sequence shown here is derived from an EMBL/GenBank/DDBJ whole genome shotgun (WGS) entry which is preliminary data.</text>
</comment>
<proteinExistence type="predicted"/>
<dbReference type="RefSeq" id="WP_303546313.1">
    <property type="nucleotide sequence ID" value="NZ_JAUOTP010000011.1"/>
</dbReference>
<evidence type="ECO:0000256" key="4">
    <source>
        <dbReference type="ARBA" id="ARBA00022989"/>
    </source>
</evidence>
<dbReference type="Proteomes" id="UP001169764">
    <property type="component" value="Unassembled WGS sequence"/>
</dbReference>
<accession>A0ABT8YE45</accession>
<keyword evidence="3 7" id="KW-0812">Transmembrane</keyword>
<evidence type="ECO:0000256" key="5">
    <source>
        <dbReference type="ARBA" id="ARBA00023136"/>
    </source>
</evidence>
<feature type="transmembrane region" description="Helical" evidence="7">
    <location>
        <begin position="268"/>
        <end position="291"/>
    </location>
</feature>
<keyword evidence="9" id="KW-1185">Reference proteome</keyword>
<feature type="transmembrane region" description="Helical" evidence="7">
    <location>
        <begin position="195"/>
        <end position="219"/>
    </location>
</feature>
<feature type="transmembrane region" description="Helical" evidence="7">
    <location>
        <begin position="46"/>
        <end position="75"/>
    </location>
</feature>
<dbReference type="PANTHER" id="PTHR30213:SF0">
    <property type="entry name" value="UPF0761 MEMBRANE PROTEIN YIHY"/>
    <property type="match status" value="1"/>
</dbReference>
<dbReference type="PANTHER" id="PTHR30213">
    <property type="entry name" value="INNER MEMBRANE PROTEIN YHJD"/>
    <property type="match status" value="1"/>
</dbReference>
<dbReference type="InterPro" id="IPR017039">
    <property type="entry name" value="Virul_fac_BrkB"/>
</dbReference>
<evidence type="ECO:0000313" key="9">
    <source>
        <dbReference type="Proteomes" id="UP001169764"/>
    </source>
</evidence>
<keyword evidence="2" id="KW-1003">Cell membrane</keyword>
<dbReference type="Pfam" id="PF03631">
    <property type="entry name" value="Virul_fac_BrkB"/>
    <property type="match status" value="1"/>
</dbReference>
<evidence type="ECO:0000256" key="2">
    <source>
        <dbReference type="ARBA" id="ARBA00022475"/>
    </source>
</evidence>
<dbReference type="EMBL" id="JAUOTP010000011">
    <property type="protein sequence ID" value="MDO6416619.1"/>
    <property type="molecule type" value="Genomic_DNA"/>
</dbReference>
<feature type="region of interest" description="Disordered" evidence="6">
    <location>
        <begin position="300"/>
        <end position="326"/>
    </location>
</feature>
<reference evidence="8" key="1">
    <citation type="submission" date="2023-07" db="EMBL/GenBank/DDBJ databases">
        <authorList>
            <person name="Kim M."/>
        </authorList>
    </citation>
    <scope>NUCLEOTIDE SEQUENCE</scope>
    <source>
        <strain evidence="8">BIUV-7</strain>
    </source>
</reference>
<evidence type="ECO:0000256" key="3">
    <source>
        <dbReference type="ARBA" id="ARBA00022692"/>
    </source>
</evidence>
<gene>
    <name evidence="8" type="ORF">Q4F19_19705</name>
</gene>
<keyword evidence="4 7" id="KW-1133">Transmembrane helix</keyword>
<dbReference type="PIRSF" id="PIRSF035875">
    <property type="entry name" value="RNase_BN"/>
    <property type="match status" value="1"/>
</dbReference>
<organism evidence="8 9">
    <name type="scientific">Sphingomonas natans</name>
    <dbReference type="NCBI Taxonomy" id="3063330"/>
    <lineage>
        <taxon>Bacteria</taxon>
        <taxon>Pseudomonadati</taxon>
        <taxon>Pseudomonadota</taxon>
        <taxon>Alphaproteobacteria</taxon>
        <taxon>Sphingomonadales</taxon>
        <taxon>Sphingomonadaceae</taxon>
        <taxon>Sphingomonas</taxon>
    </lineage>
</organism>